<organism evidence="5 6">
    <name type="scientific">Salinirubellus salinus</name>
    <dbReference type="NCBI Taxonomy" id="1364945"/>
    <lineage>
        <taxon>Archaea</taxon>
        <taxon>Methanobacteriati</taxon>
        <taxon>Methanobacteriota</taxon>
        <taxon>Stenosarchaea group</taxon>
        <taxon>Halobacteria</taxon>
        <taxon>Halobacteriales</taxon>
        <taxon>Natronomonadaceae</taxon>
        <taxon>Salinirubellus</taxon>
    </lineage>
</organism>
<dbReference type="RefSeq" id="WP_260594115.1">
    <property type="nucleotide sequence ID" value="NZ_CP104003.1"/>
</dbReference>
<keyword evidence="1 2" id="KW-0597">Phosphoprotein</keyword>
<evidence type="ECO:0000259" key="4">
    <source>
        <dbReference type="PROSITE" id="PS50110"/>
    </source>
</evidence>
<dbReference type="InterPro" id="IPR001789">
    <property type="entry name" value="Sig_transdc_resp-reg_receiver"/>
</dbReference>
<evidence type="ECO:0000256" key="1">
    <source>
        <dbReference type="ARBA" id="ARBA00022553"/>
    </source>
</evidence>
<feature type="domain" description="Response regulatory" evidence="4">
    <location>
        <begin position="19"/>
        <end position="133"/>
    </location>
</feature>
<dbReference type="AlphaFoldDB" id="A0A9E7R446"/>
<evidence type="ECO:0000256" key="2">
    <source>
        <dbReference type="PROSITE-ProRule" id="PRU00169"/>
    </source>
</evidence>
<dbReference type="InterPro" id="IPR050595">
    <property type="entry name" value="Bact_response_regulator"/>
</dbReference>
<dbReference type="InterPro" id="IPR011006">
    <property type="entry name" value="CheY-like_superfamily"/>
</dbReference>
<protein>
    <submittedName>
        <fullName evidence="5">Response regulator</fullName>
    </submittedName>
</protein>
<keyword evidence="6" id="KW-1185">Reference proteome</keyword>
<dbReference type="Pfam" id="PF00072">
    <property type="entry name" value="Response_reg"/>
    <property type="match status" value="1"/>
</dbReference>
<evidence type="ECO:0000256" key="3">
    <source>
        <dbReference type="SAM" id="MobiDB-lite"/>
    </source>
</evidence>
<evidence type="ECO:0000313" key="5">
    <source>
        <dbReference type="EMBL" id="UWM55063.1"/>
    </source>
</evidence>
<feature type="region of interest" description="Disordered" evidence="3">
    <location>
        <begin position="1"/>
        <end position="21"/>
    </location>
</feature>
<dbReference type="EMBL" id="CP104003">
    <property type="protein sequence ID" value="UWM55063.1"/>
    <property type="molecule type" value="Genomic_DNA"/>
</dbReference>
<proteinExistence type="predicted"/>
<dbReference type="Proteomes" id="UP001057580">
    <property type="component" value="Chromosome"/>
</dbReference>
<sequence length="149" mass="15746">MVGGVSQGDAEGGPTARPTVLHVDDDPVVRDLTVELLQQAGFVVASVSNPDSVPARVDAGGVDAVVSDYEMPEMDGDALFEQVRQIAPTLPFVMFTGRDRDAMPTAFESAGRTWFVRKRGQRGFERLADAVGEAVEVSVAGPTVAGAER</sequence>
<evidence type="ECO:0000313" key="6">
    <source>
        <dbReference type="Proteomes" id="UP001057580"/>
    </source>
</evidence>
<gene>
    <name evidence="5" type="ORF">N0B31_01995</name>
</gene>
<dbReference type="GeneID" id="74941155"/>
<dbReference type="Gene3D" id="3.40.50.2300">
    <property type="match status" value="1"/>
</dbReference>
<reference evidence="5" key="1">
    <citation type="submission" date="2022-09" db="EMBL/GenBank/DDBJ databases">
        <title>Diverse halophilic archaea isolated from saline environments.</title>
        <authorList>
            <person name="Cui H.-L."/>
        </authorList>
    </citation>
    <scope>NUCLEOTIDE SEQUENCE</scope>
    <source>
        <strain evidence="5">ZS-35-S2</strain>
    </source>
</reference>
<dbReference type="SMART" id="SM00448">
    <property type="entry name" value="REC"/>
    <property type="match status" value="1"/>
</dbReference>
<dbReference type="PANTHER" id="PTHR44591">
    <property type="entry name" value="STRESS RESPONSE REGULATOR PROTEIN 1"/>
    <property type="match status" value="1"/>
</dbReference>
<dbReference type="GO" id="GO:0000160">
    <property type="term" value="P:phosphorelay signal transduction system"/>
    <property type="evidence" value="ECO:0007669"/>
    <property type="project" value="InterPro"/>
</dbReference>
<feature type="modified residue" description="4-aspartylphosphate" evidence="2">
    <location>
        <position position="68"/>
    </location>
</feature>
<accession>A0A9E7R446</accession>
<dbReference type="PANTHER" id="PTHR44591:SF3">
    <property type="entry name" value="RESPONSE REGULATORY DOMAIN-CONTAINING PROTEIN"/>
    <property type="match status" value="1"/>
</dbReference>
<dbReference type="PROSITE" id="PS50110">
    <property type="entry name" value="RESPONSE_REGULATORY"/>
    <property type="match status" value="1"/>
</dbReference>
<dbReference type="KEGG" id="ssai:N0B31_01995"/>
<name>A0A9E7R446_9EURY</name>
<dbReference type="SUPFAM" id="SSF52172">
    <property type="entry name" value="CheY-like"/>
    <property type="match status" value="1"/>
</dbReference>